<proteinExistence type="predicted"/>
<sequence length="433" mass="46914">MSYSEQQVSLPGRCKGMPAVYLVENHPLLDGVDHVGKVYVGHMGTDKISVKDSFVLEKKLVCPKGGVLEWKAQGVTAPLVSHESPPPHDASRFIAAGTWRLLISERSQGVSRAKDDVPAIMVTGREHHQSNAQVVKNFNAATQAMLGPRKTRTASSTAFERTRCARKIQKKRCYSIGTAIQLSRRVVAPSASLAQKRKSVRIYQTMVKDLVDATSDMLLNVQAALPDNCLQAFAANSELTGQPGVGKKQVHGTSSIQVNISAAGLSASDNRLGSQLGDFGCENYDGRDSPDHLTTMFANPDIPKDYNSGVFHVLQLGAFVVLNKYIGVTFSGQRRHVGTAPTPPSDDSSAIDESAYRFNVVCWDPSVTKTRQGIESIYPDGLLPPMSKPLERSSSPPVMLGMPGTNSASNAFLATHYMPTEYIQNESNRSGKL</sequence>
<evidence type="ECO:0000313" key="2">
    <source>
        <dbReference type="Proteomes" id="UP000298030"/>
    </source>
</evidence>
<dbReference type="EMBL" id="QPFP01000250">
    <property type="protein sequence ID" value="TEB18468.1"/>
    <property type="molecule type" value="Genomic_DNA"/>
</dbReference>
<dbReference type="AlphaFoldDB" id="A0A4Y7SA59"/>
<dbReference type="OrthoDB" id="2934473at2759"/>
<organism evidence="1 2">
    <name type="scientific">Coprinellus micaceus</name>
    <name type="common">Glistening ink-cap mushroom</name>
    <name type="synonym">Coprinus micaceus</name>
    <dbReference type="NCBI Taxonomy" id="71717"/>
    <lineage>
        <taxon>Eukaryota</taxon>
        <taxon>Fungi</taxon>
        <taxon>Dikarya</taxon>
        <taxon>Basidiomycota</taxon>
        <taxon>Agaricomycotina</taxon>
        <taxon>Agaricomycetes</taxon>
        <taxon>Agaricomycetidae</taxon>
        <taxon>Agaricales</taxon>
        <taxon>Agaricineae</taxon>
        <taxon>Psathyrellaceae</taxon>
        <taxon>Coprinellus</taxon>
    </lineage>
</organism>
<accession>A0A4Y7SA59</accession>
<gene>
    <name evidence="1" type="ORF">FA13DRAFT_1803476</name>
</gene>
<protein>
    <submittedName>
        <fullName evidence="1">Uncharacterized protein</fullName>
    </submittedName>
</protein>
<evidence type="ECO:0000313" key="1">
    <source>
        <dbReference type="EMBL" id="TEB18468.1"/>
    </source>
</evidence>
<comment type="caution">
    <text evidence="1">The sequence shown here is derived from an EMBL/GenBank/DDBJ whole genome shotgun (WGS) entry which is preliminary data.</text>
</comment>
<name>A0A4Y7SA59_COPMI</name>
<reference evidence="1 2" key="1">
    <citation type="journal article" date="2019" name="Nat. Ecol. Evol.">
        <title>Megaphylogeny resolves global patterns of mushroom evolution.</title>
        <authorList>
            <person name="Varga T."/>
            <person name="Krizsan K."/>
            <person name="Foldi C."/>
            <person name="Dima B."/>
            <person name="Sanchez-Garcia M."/>
            <person name="Sanchez-Ramirez S."/>
            <person name="Szollosi G.J."/>
            <person name="Szarkandi J.G."/>
            <person name="Papp V."/>
            <person name="Albert L."/>
            <person name="Andreopoulos W."/>
            <person name="Angelini C."/>
            <person name="Antonin V."/>
            <person name="Barry K.W."/>
            <person name="Bougher N.L."/>
            <person name="Buchanan P."/>
            <person name="Buyck B."/>
            <person name="Bense V."/>
            <person name="Catcheside P."/>
            <person name="Chovatia M."/>
            <person name="Cooper J."/>
            <person name="Damon W."/>
            <person name="Desjardin D."/>
            <person name="Finy P."/>
            <person name="Geml J."/>
            <person name="Haridas S."/>
            <person name="Hughes K."/>
            <person name="Justo A."/>
            <person name="Karasinski D."/>
            <person name="Kautmanova I."/>
            <person name="Kiss B."/>
            <person name="Kocsube S."/>
            <person name="Kotiranta H."/>
            <person name="LaButti K.M."/>
            <person name="Lechner B.E."/>
            <person name="Liimatainen K."/>
            <person name="Lipzen A."/>
            <person name="Lukacs Z."/>
            <person name="Mihaltcheva S."/>
            <person name="Morgado L.N."/>
            <person name="Niskanen T."/>
            <person name="Noordeloos M.E."/>
            <person name="Ohm R.A."/>
            <person name="Ortiz-Santana B."/>
            <person name="Ovrebo C."/>
            <person name="Racz N."/>
            <person name="Riley R."/>
            <person name="Savchenko A."/>
            <person name="Shiryaev A."/>
            <person name="Soop K."/>
            <person name="Spirin V."/>
            <person name="Szebenyi C."/>
            <person name="Tomsovsky M."/>
            <person name="Tulloss R.E."/>
            <person name="Uehling J."/>
            <person name="Grigoriev I.V."/>
            <person name="Vagvolgyi C."/>
            <person name="Papp T."/>
            <person name="Martin F.M."/>
            <person name="Miettinen O."/>
            <person name="Hibbett D.S."/>
            <person name="Nagy L.G."/>
        </authorList>
    </citation>
    <scope>NUCLEOTIDE SEQUENCE [LARGE SCALE GENOMIC DNA]</scope>
    <source>
        <strain evidence="1 2">FP101781</strain>
    </source>
</reference>
<keyword evidence="2" id="KW-1185">Reference proteome</keyword>
<dbReference type="Proteomes" id="UP000298030">
    <property type="component" value="Unassembled WGS sequence"/>
</dbReference>